<protein>
    <recommendedName>
        <fullName evidence="6">Pyruvate dehydrogenase complex repressor</fullName>
    </recommendedName>
</protein>
<dbReference type="PROSITE" id="PS50949">
    <property type="entry name" value="HTH_GNTR"/>
    <property type="match status" value="1"/>
</dbReference>
<evidence type="ECO:0000313" key="8">
    <source>
        <dbReference type="EMBL" id="BAI80806.1"/>
    </source>
</evidence>
<dbReference type="RefSeq" id="WP_013008052.1">
    <property type="nucleotide sequence ID" value="NC_013939.1"/>
</dbReference>
<keyword evidence="3" id="KW-0238">DNA-binding</keyword>
<dbReference type="PRINTS" id="PR00035">
    <property type="entry name" value="HTHGNTR"/>
</dbReference>
<gene>
    <name evidence="8" type="ordered locus">DEFDS_1345</name>
</gene>
<keyword evidence="9" id="KW-1185">Reference proteome</keyword>
<dbReference type="EMBL" id="AP011529">
    <property type="protein sequence ID" value="BAI80806.1"/>
    <property type="molecule type" value="Genomic_DNA"/>
</dbReference>
<dbReference type="InterPro" id="IPR036390">
    <property type="entry name" value="WH_DNA-bd_sf"/>
</dbReference>
<dbReference type="GO" id="GO:0003700">
    <property type="term" value="F:DNA-binding transcription factor activity"/>
    <property type="evidence" value="ECO:0007669"/>
    <property type="project" value="InterPro"/>
</dbReference>
<evidence type="ECO:0000313" key="9">
    <source>
        <dbReference type="Proteomes" id="UP000001520"/>
    </source>
</evidence>
<dbReference type="InterPro" id="IPR036388">
    <property type="entry name" value="WH-like_DNA-bd_sf"/>
</dbReference>
<proteinExistence type="predicted"/>
<dbReference type="InterPro" id="IPR011711">
    <property type="entry name" value="GntR_C"/>
</dbReference>
<evidence type="ECO:0000256" key="3">
    <source>
        <dbReference type="ARBA" id="ARBA00023125"/>
    </source>
</evidence>
<dbReference type="KEGG" id="ddf:DEFDS_1345"/>
<evidence type="ECO:0000256" key="5">
    <source>
        <dbReference type="ARBA" id="ARBA00037357"/>
    </source>
</evidence>
<dbReference type="GO" id="GO:0003677">
    <property type="term" value="F:DNA binding"/>
    <property type="evidence" value="ECO:0007669"/>
    <property type="project" value="UniProtKB-KW"/>
</dbReference>
<dbReference type="SMART" id="SM00895">
    <property type="entry name" value="FCD"/>
    <property type="match status" value="1"/>
</dbReference>
<dbReference type="Gene3D" id="1.20.120.530">
    <property type="entry name" value="GntR ligand-binding domain-like"/>
    <property type="match status" value="1"/>
</dbReference>
<keyword evidence="2" id="KW-0805">Transcription regulation</keyword>
<dbReference type="Gene3D" id="1.10.10.10">
    <property type="entry name" value="Winged helix-like DNA-binding domain superfamily/Winged helix DNA-binding domain"/>
    <property type="match status" value="1"/>
</dbReference>
<dbReference type="PANTHER" id="PTHR43537:SF34">
    <property type="entry name" value="PYRUVATE DEHYDROGENASE COMPLEX REPRESSOR"/>
    <property type="match status" value="1"/>
</dbReference>
<sequence>MFRKIKPKRISDEVFEQIKELIIEGKLKPGDKLPPERELATQMGVSRPTLREAINKLEAKGLLEQRQGGGTFVKSLGDEIVDNAFEEYAANKKDAILDIMEVRKILETWAAYTAAERITEKEINQLEQYLAEMEDALKGGQIGYDSDADFHSTISYATKNIFLIHIMNTIYQWIEKISYEVRKRLYNDYYKHDLLYKQHKAIFTAIKNRDPLEAYNAMLNHMNYVMDSLKAIVDEDSKKV</sequence>
<keyword evidence="4" id="KW-0804">Transcription</keyword>
<evidence type="ECO:0000259" key="7">
    <source>
        <dbReference type="PROSITE" id="PS50949"/>
    </source>
</evidence>
<dbReference type="PANTHER" id="PTHR43537">
    <property type="entry name" value="TRANSCRIPTIONAL REGULATOR, GNTR FAMILY"/>
    <property type="match status" value="1"/>
</dbReference>
<dbReference type="SUPFAM" id="SSF46785">
    <property type="entry name" value="Winged helix' DNA-binding domain"/>
    <property type="match status" value="1"/>
</dbReference>
<evidence type="ECO:0000256" key="4">
    <source>
        <dbReference type="ARBA" id="ARBA00023163"/>
    </source>
</evidence>
<dbReference type="Pfam" id="PF07729">
    <property type="entry name" value="FCD"/>
    <property type="match status" value="1"/>
</dbReference>
<keyword evidence="1" id="KW-0678">Repressor</keyword>
<dbReference type="HOGENOM" id="CLU_017584_9_3_0"/>
<dbReference type="SMART" id="SM00345">
    <property type="entry name" value="HTH_GNTR"/>
    <property type="match status" value="1"/>
</dbReference>
<dbReference type="CDD" id="cd07377">
    <property type="entry name" value="WHTH_GntR"/>
    <property type="match status" value="1"/>
</dbReference>
<dbReference type="InterPro" id="IPR008920">
    <property type="entry name" value="TF_FadR/GntR_C"/>
</dbReference>
<dbReference type="InterPro" id="IPR000524">
    <property type="entry name" value="Tscrpt_reg_HTH_GntR"/>
</dbReference>
<evidence type="ECO:0000256" key="2">
    <source>
        <dbReference type="ARBA" id="ARBA00023015"/>
    </source>
</evidence>
<dbReference type="Proteomes" id="UP000001520">
    <property type="component" value="Chromosome"/>
</dbReference>
<dbReference type="AlphaFoldDB" id="D3PDY3"/>
<dbReference type="SUPFAM" id="SSF48008">
    <property type="entry name" value="GntR ligand-binding domain-like"/>
    <property type="match status" value="1"/>
</dbReference>
<dbReference type="eggNOG" id="COG2186">
    <property type="taxonomic scope" value="Bacteria"/>
</dbReference>
<organism evidence="8 9">
    <name type="scientific">Deferribacter desulfuricans (strain DSM 14783 / JCM 11476 / NBRC 101012 / SSM1)</name>
    <dbReference type="NCBI Taxonomy" id="639282"/>
    <lineage>
        <taxon>Bacteria</taxon>
        <taxon>Pseudomonadati</taxon>
        <taxon>Deferribacterota</taxon>
        <taxon>Deferribacteres</taxon>
        <taxon>Deferribacterales</taxon>
        <taxon>Deferribacteraceae</taxon>
        <taxon>Deferribacter</taxon>
    </lineage>
</organism>
<evidence type="ECO:0000256" key="6">
    <source>
        <dbReference type="ARBA" id="ARBA00039592"/>
    </source>
</evidence>
<dbReference type="Pfam" id="PF00392">
    <property type="entry name" value="GntR"/>
    <property type="match status" value="1"/>
</dbReference>
<evidence type="ECO:0000256" key="1">
    <source>
        <dbReference type="ARBA" id="ARBA00022491"/>
    </source>
</evidence>
<feature type="domain" description="HTH gntR-type" evidence="7">
    <location>
        <begin position="8"/>
        <end position="76"/>
    </location>
</feature>
<name>D3PDY3_DEFDS</name>
<dbReference type="STRING" id="639282.DEFDS_1345"/>
<reference evidence="8 9" key="1">
    <citation type="journal article" date="2010" name="DNA Res.">
        <title>Bacterial lifestyle in a deep-sea hydrothermal vent chimney revealed by the genome sequence of the thermophilic bacterium Deferribacter desulfuricans SSM1.</title>
        <authorList>
            <person name="Takaki Y."/>
            <person name="Shimamura S."/>
            <person name="Nakagawa S."/>
            <person name="Fukuhara Y."/>
            <person name="Horikawa H."/>
            <person name="Ankai A."/>
            <person name="Harada T."/>
            <person name="Hosoyama A."/>
            <person name="Oguchi A."/>
            <person name="Fukui S."/>
            <person name="Fujita N."/>
            <person name="Takami H."/>
            <person name="Takai K."/>
        </authorList>
    </citation>
    <scope>NUCLEOTIDE SEQUENCE [LARGE SCALE GENOMIC DNA]</scope>
    <source>
        <strain evidence="9">DSM 14783 / JCM 11476 / NBRC 101012 / SSM1</strain>
    </source>
</reference>
<comment type="function">
    <text evidence="5">Transcriptional repressor for the pyruvate dehydrogenase complex genes aceEF and lpd.</text>
</comment>
<dbReference type="OrthoDB" id="5450856at2"/>
<accession>D3PDY3</accession>